<feature type="region of interest" description="Disordered" evidence="1">
    <location>
        <begin position="1"/>
        <end position="42"/>
    </location>
</feature>
<protein>
    <submittedName>
        <fullName evidence="2">Uncharacterized protein</fullName>
    </submittedName>
</protein>
<gene>
    <name evidence="2" type="ORF">L211DRAFT_699333</name>
</gene>
<dbReference type="InParanoid" id="A0A3N4LTF0"/>
<evidence type="ECO:0000313" key="3">
    <source>
        <dbReference type="Proteomes" id="UP000267821"/>
    </source>
</evidence>
<evidence type="ECO:0000313" key="2">
    <source>
        <dbReference type="EMBL" id="RPB26167.1"/>
    </source>
</evidence>
<proteinExistence type="predicted"/>
<dbReference type="Proteomes" id="UP000267821">
    <property type="component" value="Unassembled WGS sequence"/>
</dbReference>
<evidence type="ECO:0000256" key="1">
    <source>
        <dbReference type="SAM" id="MobiDB-lite"/>
    </source>
</evidence>
<name>A0A3N4LTF0_9PEZI</name>
<accession>A0A3N4LTF0</accession>
<organism evidence="2 3">
    <name type="scientific">Terfezia boudieri ATCC MYA-4762</name>
    <dbReference type="NCBI Taxonomy" id="1051890"/>
    <lineage>
        <taxon>Eukaryota</taxon>
        <taxon>Fungi</taxon>
        <taxon>Dikarya</taxon>
        <taxon>Ascomycota</taxon>
        <taxon>Pezizomycotina</taxon>
        <taxon>Pezizomycetes</taxon>
        <taxon>Pezizales</taxon>
        <taxon>Pezizaceae</taxon>
        <taxon>Terfezia</taxon>
    </lineage>
</organism>
<dbReference type="EMBL" id="ML121535">
    <property type="protein sequence ID" value="RPB26167.1"/>
    <property type="molecule type" value="Genomic_DNA"/>
</dbReference>
<dbReference type="AlphaFoldDB" id="A0A3N4LTF0"/>
<keyword evidence="3" id="KW-1185">Reference proteome</keyword>
<reference evidence="2 3" key="1">
    <citation type="journal article" date="2018" name="Nat. Ecol. Evol.">
        <title>Pezizomycetes genomes reveal the molecular basis of ectomycorrhizal truffle lifestyle.</title>
        <authorList>
            <person name="Murat C."/>
            <person name="Payen T."/>
            <person name="Noel B."/>
            <person name="Kuo A."/>
            <person name="Morin E."/>
            <person name="Chen J."/>
            <person name="Kohler A."/>
            <person name="Krizsan K."/>
            <person name="Balestrini R."/>
            <person name="Da Silva C."/>
            <person name="Montanini B."/>
            <person name="Hainaut M."/>
            <person name="Levati E."/>
            <person name="Barry K.W."/>
            <person name="Belfiori B."/>
            <person name="Cichocki N."/>
            <person name="Clum A."/>
            <person name="Dockter R.B."/>
            <person name="Fauchery L."/>
            <person name="Guy J."/>
            <person name="Iotti M."/>
            <person name="Le Tacon F."/>
            <person name="Lindquist E.A."/>
            <person name="Lipzen A."/>
            <person name="Malagnac F."/>
            <person name="Mello A."/>
            <person name="Molinier V."/>
            <person name="Miyauchi S."/>
            <person name="Poulain J."/>
            <person name="Riccioni C."/>
            <person name="Rubini A."/>
            <person name="Sitrit Y."/>
            <person name="Splivallo R."/>
            <person name="Traeger S."/>
            <person name="Wang M."/>
            <person name="Zifcakova L."/>
            <person name="Wipf D."/>
            <person name="Zambonelli A."/>
            <person name="Paolocci F."/>
            <person name="Nowrousian M."/>
            <person name="Ottonello S."/>
            <person name="Baldrian P."/>
            <person name="Spatafora J.W."/>
            <person name="Henrissat B."/>
            <person name="Nagy L.G."/>
            <person name="Aury J.M."/>
            <person name="Wincker P."/>
            <person name="Grigoriev I.V."/>
            <person name="Bonfante P."/>
            <person name="Martin F.M."/>
        </authorList>
    </citation>
    <scope>NUCLEOTIDE SEQUENCE [LARGE SCALE GENOMIC DNA]</scope>
    <source>
        <strain evidence="2 3">ATCC MYA-4762</strain>
    </source>
</reference>
<sequence>MSATEGYNSRGPVPRPRVHQHDISSGRLPAPGNNFFTNTPIPSHNRYPSYRFKSYKKGRLYPQQPRDLQLLSFRSQFHNLHYNSIDIRLEVLQSTSFLQHQSATQLQPVSPHTSYHVHPIHSPLRLLPLHSIHHKLCKLANTIWEMPGLQRKGT</sequence>